<proteinExistence type="predicted"/>
<gene>
    <name evidence="2" type="ORF">POR1_7</name>
</gene>
<sequence>MAEAQAPAAAADTGPRGIRNNTAGIRQIGDVLIHPGKAAVVPFANLKGNDVATEWRERGEIDVLSSLDDVEKVNAGQSVKIAAFAKKAEAKAEEQKNDEKK</sequence>
<reference evidence="2 3" key="1">
    <citation type="journal article" date="2016" name="Genome Announc.">
        <title>Genome Sequences of Pseudomonas oryzihabitans Phage POR1 and Pseudomonas aeruginosa Phage PAE1.</title>
        <authorList>
            <person name="Dyson Z.A."/>
            <person name="Seviour R.J."/>
            <person name="Tucci J."/>
            <person name="Petrovski S."/>
        </authorList>
    </citation>
    <scope>NUCLEOTIDE SEQUENCE [LARGE SCALE GENOMIC DNA]</scope>
</reference>
<feature type="compositionally biased region" description="Low complexity" evidence="1">
    <location>
        <begin position="1"/>
        <end position="11"/>
    </location>
</feature>
<accession>A0A0N9RT49</accession>
<evidence type="ECO:0000313" key="2">
    <source>
        <dbReference type="EMBL" id="ALH46212.1"/>
    </source>
</evidence>
<dbReference type="EMBL" id="KT716399">
    <property type="protein sequence ID" value="ALH46212.1"/>
    <property type="molecule type" value="Genomic_DNA"/>
</dbReference>
<protein>
    <submittedName>
        <fullName evidence="2">Uncharacterized protein</fullName>
    </submittedName>
</protein>
<evidence type="ECO:0000313" key="3">
    <source>
        <dbReference type="Proteomes" id="UP000225954"/>
    </source>
</evidence>
<feature type="region of interest" description="Disordered" evidence="1">
    <location>
        <begin position="1"/>
        <end position="21"/>
    </location>
</feature>
<evidence type="ECO:0000256" key="1">
    <source>
        <dbReference type="SAM" id="MobiDB-lite"/>
    </source>
</evidence>
<keyword evidence="3" id="KW-1185">Reference proteome</keyword>
<organism evidence="2 3">
    <name type="scientific">Pseudomonas phage POR1</name>
    <dbReference type="NCBI Taxonomy" id="1718594"/>
    <lineage>
        <taxon>Viruses</taxon>
        <taxon>Duplodnaviria</taxon>
        <taxon>Heunggongvirae</taxon>
        <taxon>Uroviricota</taxon>
        <taxon>Caudoviricetes</taxon>
        <taxon>Porunavirus</taxon>
        <taxon>Porunavirus POR1</taxon>
    </lineage>
</organism>
<dbReference type="Proteomes" id="UP000225954">
    <property type="component" value="Segment"/>
</dbReference>
<name>A0A0N9RT49_9CAUD</name>